<sequence>MFNVSNVSVSKTVNSKYVKPFSITYTLNGFKKTWDLIETHNSVSIVIYNHTRNVLVFVKQFRPGVYINSIPEEDRVNPIDTNKYPSSLGVTLELCAGIIDKDKPLEEIAREEILEECGYDVPLDKIKKVKNYRGAVGFAGEQQTLFYAEVTDNMKVSQGGGLAESGEFIEVVEMTLPQAKEVLCDGDCSGLNVPPGCLLGILWFFYFISTQLKEIM</sequence>
<evidence type="ECO:0000256" key="4">
    <source>
        <dbReference type="ARBA" id="ARBA00022490"/>
    </source>
</evidence>
<gene>
    <name evidence="13" type="ORF">g.14588</name>
</gene>
<comment type="subcellular location">
    <subcellularLocation>
        <location evidence="2">Cytoplasm</location>
    </subcellularLocation>
</comment>
<comment type="subunit">
    <text evidence="3">Homodimer.</text>
</comment>
<dbReference type="GO" id="GO:0005737">
    <property type="term" value="C:cytoplasm"/>
    <property type="evidence" value="ECO:0007669"/>
    <property type="project" value="UniProtKB-SubCell"/>
</dbReference>
<evidence type="ECO:0000256" key="8">
    <source>
        <dbReference type="ARBA" id="ARBA00054674"/>
    </source>
</evidence>
<comment type="cofactor">
    <cofactor evidence="1">
        <name>Mg(2+)</name>
        <dbReference type="ChEBI" id="CHEBI:18420"/>
    </cofactor>
</comment>
<dbReference type="Gene3D" id="3.90.79.10">
    <property type="entry name" value="Nucleoside Triphosphate Pyrophosphohydrolase"/>
    <property type="match status" value="1"/>
</dbReference>
<evidence type="ECO:0000256" key="9">
    <source>
        <dbReference type="ARBA" id="ARBA00066480"/>
    </source>
</evidence>
<dbReference type="CDD" id="cd18887">
    <property type="entry name" value="NUDIX_UGPPase_Nudt14"/>
    <property type="match status" value="1"/>
</dbReference>
<dbReference type="PROSITE" id="PS51462">
    <property type="entry name" value="NUDIX"/>
    <property type="match status" value="1"/>
</dbReference>
<dbReference type="GO" id="GO:0006753">
    <property type="term" value="P:nucleoside phosphate metabolic process"/>
    <property type="evidence" value="ECO:0007669"/>
    <property type="project" value="TreeGrafter"/>
</dbReference>
<comment type="function">
    <text evidence="8">Hydrolyzes UDP-glucose to glucose 1-phosphate and UMP and ADP-ribose to ribose 5-phosphate and AMP. The physiological substrate is probably UDP-glucose. Poor activity on other substrates such as ADP-glucose, CDP-glucose, GDP-glucose and GDP-mannose.</text>
</comment>
<dbReference type="SUPFAM" id="SSF55811">
    <property type="entry name" value="Nudix"/>
    <property type="match status" value="1"/>
</dbReference>
<keyword evidence="5" id="KW-0378">Hydrolase</keyword>
<proteinExistence type="predicted"/>
<dbReference type="InterPro" id="IPR015797">
    <property type="entry name" value="NUDIX_hydrolase-like_dom_sf"/>
</dbReference>
<dbReference type="GO" id="GO:0019693">
    <property type="term" value="P:ribose phosphate metabolic process"/>
    <property type="evidence" value="ECO:0007669"/>
    <property type="project" value="TreeGrafter"/>
</dbReference>
<comment type="catalytic activity">
    <reaction evidence="7">
        <text>UDP-sugar + H2O = UMP + alpha-D-aldose 1-phosphate.</text>
        <dbReference type="EC" id="3.6.1.45"/>
    </reaction>
</comment>
<dbReference type="GO" id="GO:0008768">
    <property type="term" value="F:UDP-sugar diphosphatase activity"/>
    <property type="evidence" value="ECO:0007669"/>
    <property type="project" value="UniProtKB-EC"/>
</dbReference>
<evidence type="ECO:0000256" key="7">
    <source>
        <dbReference type="ARBA" id="ARBA00051086"/>
    </source>
</evidence>
<evidence type="ECO:0000256" key="5">
    <source>
        <dbReference type="ARBA" id="ARBA00022801"/>
    </source>
</evidence>
<evidence type="ECO:0000256" key="2">
    <source>
        <dbReference type="ARBA" id="ARBA00004496"/>
    </source>
</evidence>
<keyword evidence="6" id="KW-0460">Magnesium</keyword>
<reference evidence="13" key="1">
    <citation type="submission" date="2015-11" db="EMBL/GenBank/DDBJ databases">
        <title>De novo transcriptome assembly of four potential Pierce s Disease insect vectors from Arizona vineyards.</title>
        <authorList>
            <person name="Tassone E.E."/>
        </authorList>
    </citation>
    <scope>NUCLEOTIDE SEQUENCE</scope>
</reference>
<organism evidence="13">
    <name type="scientific">Cuerna arida</name>
    <dbReference type="NCBI Taxonomy" id="1464854"/>
    <lineage>
        <taxon>Eukaryota</taxon>
        <taxon>Metazoa</taxon>
        <taxon>Ecdysozoa</taxon>
        <taxon>Arthropoda</taxon>
        <taxon>Hexapoda</taxon>
        <taxon>Insecta</taxon>
        <taxon>Pterygota</taxon>
        <taxon>Neoptera</taxon>
        <taxon>Paraneoptera</taxon>
        <taxon>Hemiptera</taxon>
        <taxon>Auchenorrhyncha</taxon>
        <taxon>Membracoidea</taxon>
        <taxon>Cicadellidae</taxon>
        <taxon>Cicadellinae</taxon>
        <taxon>Proconiini</taxon>
        <taxon>Cuerna</taxon>
    </lineage>
</organism>
<dbReference type="InterPro" id="IPR000086">
    <property type="entry name" value="NUDIX_hydrolase_dom"/>
</dbReference>
<evidence type="ECO:0000256" key="3">
    <source>
        <dbReference type="ARBA" id="ARBA00011738"/>
    </source>
</evidence>
<dbReference type="GO" id="GO:0046872">
    <property type="term" value="F:metal ion binding"/>
    <property type="evidence" value="ECO:0007669"/>
    <property type="project" value="InterPro"/>
</dbReference>
<evidence type="ECO:0000256" key="10">
    <source>
        <dbReference type="ARBA" id="ARBA00071467"/>
    </source>
</evidence>
<dbReference type="EMBL" id="GECZ01025413">
    <property type="protein sequence ID" value="JAS44356.1"/>
    <property type="molecule type" value="Transcribed_RNA"/>
</dbReference>
<dbReference type="PANTHER" id="PTHR11839">
    <property type="entry name" value="UDP/ADP-SUGAR PYROPHOSPHATASE"/>
    <property type="match status" value="1"/>
</dbReference>
<dbReference type="NCBIfam" id="TIGR00052">
    <property type="entry name" value="nudix-type nucleoside diphosphatase, YffH/AdpP family"/>
    <property type="match status" value="1"/>
</dbReference>
<evidence type="ECO:0000256" key="1">
    <source>
        <dbReference type="ARBA" id="ARBA00001946"/>
    </source>
</evidence>
<keyword evidence="4" id="KW-0963">Cytoplasm</keyword>
<feature type="domain" description="Nudix hydrolase" evidence="12">
    <location>
        <begin position="38"/>
        <end position="206"/>
    </location>
</feature>
<dbReference type="EC" id="3.6.1.45" evidence="9"/>
<evidence type="ECO:0000313" key="13">
    <source>
        <dbReference type="EMBL" id="JAS44356.1"/>
    </source>
</evidence>
<protein>
    <recommendedName>
        <fullName evidence="10">Uridine diphosphate glucose pyrophosphatase NUDT14</fullName>
        <ecNumber evidence="9">3.6.1.45</ecNumber>
    </recommendedName>
    <alternativeName>
        <fullName evidence="11">Nucleoside diphosphate-linked moiety X motif 14</fullName>
    </alternativeName>
</protein>
<evidence type="ECO:0000256" key="6">
    <source>
        <dbReference type="ARBA" id="ARBA00022842"/>
    </source>
</evidence>
<evidence type="ECO:0000256" key="11">
    <source>
        <dbReference type="ARBA" id="ARBA00080475"/>
    </source>
</evidence>
<dbReference type="AlphaFoldDB" id="A0A1B6F258"/>
<dbReference type="PANTHER" id="PTHR11839:SF15">
    <property type="entry name" value="URIDINE DIPHOSPHATE GLUCOSE PYROPHOSPHATASE NUDT14"/>
    <property type="match status" value="1"/>
</dbReference>
<evidence type="ECO:0000259" key="12">
    <source>
        <dbReference type="PROSITE" id="PS51462"/>
    </source>
</evidence>
<dbReference type="FunFam" id="3.90.79.10:FF:000035">
    <property type="entry name" value="Uridine diphosphate glucose pyrophosphatase"/>
    <property type="match status" value="1"/>
</dbReference>
<name>A0A1B6F258_9HEMI</name>
<accession>A0A1B6F258</accession>
<dbReference type="InterPro" id="IPR004385">
    <property type="entry name" value="NDP_pyrophosphatase"/>
</dbReference>